<dbReference type="SMART" id="SM00387">
    <property type="entry name" value="HATPase_c"/>
    <property type="match status" value="1"/>
</dbReference>
<dbReference type="Gene3D" id="3.40.50.2300">
    <property type="match status" value="2"/>
</dbReference>
<dbReference type="PRINTS" id="PR00344">
    <property type="entry name" value="BCTRLSENSOR"/>
</dbReference>
<dbReference type="CDD" id="cd17546">
    <property type="entry name" value="REC_hyHK_CKI1_RcsC-like"/>
    <property type="match status" value="2"/>
</dbReference>
<dbReference type="GO" id="GO:0005524">
    <property type="term" value="F:ATP binding"/>
    <property type="evidence" value="ECO:0007669"/>
    <property type="project" value="UniProtKB-KW"/>
</dbReference>
<keyword evidence="12" id="KW-1133">Transmembrane helix</keyword>
<keyword evidence="5" id="KW-0547">Nucleotide-binding</keyword>
<gene>
    <name evidence="15" type="ORF">H0A36_05370</name>
</gene>
<reference evidence="15 16" key="1">
    <citation type="submission" date="2020-07" db="EMBL/GenBank/DDBJ databases">
        <title>Endozoicomonas sp. nov., isolated from sediment.</title>
        <authorList>
            <person name="Gu T."/>
        </authorList>
    </citation>
    <scope>NUCLEOTIDE SEQUENCE [LARGE SCALE GENOMIC DNA]</scope>
    <source>
        <strain evidence="15 16">SM1973</strain>
    </source>
</reference>
<evidence type="ECO:0000256" key="12">
    <source>
        <dbReference type="SAM" id="Phobius"/>
    </source>
</evidence>
<dbReference type="Proteomes" id="UP000569732">
    <property type="component" value="Unassembled WGS sequence"/>
</dbReference>
<feature type="domain" description="Response regulatory" evidence="14">
    <location>
        <begin position="487"/>
        <end position="608"/>
    </location>
</feature>
<dbReference type="PROSITE" id="PS50110">
    <property type="entry name" value="RESPONSE_REGULATORY"/>
    <property type="match status" value="2"/>
</dbReference>
<dbReference type="PANTHER" id="PTHR45339">
    <property type="entry name" value="HYBRID SIGNAL TRANSDUCTION HISTIDINE KINASE J"/>
    <property type="match status" value="1"/>
</dbReference>
<dbReference type="InterPro" id="IPR033414">
    <property type="entry name" value="Sensor_dom"/>
</dbReference>
<keyword evidence="16" id="KW-1185">Reference proteome</keyword>
<keyword evidence="4" id="KW-0808">Transferase</keyword>
<dbReference type="InterPro" id="IPR005467">
    <property type="entry name" value="His_kinase_dom"/>
</dbReference>
<feature type="domain" description="Histidine kinase" evidence="13">
    <location>
        <begin position="246"/>
        <end position="467"/>
    </location>
</feature>
<dbReference type="SMART" id="SM00388">
    <property type="entry name" value="HisKA"/>
    <property type="match status" value="1"/>
</dbReference>
<feature type="transmembrane region" description="Helical" evidence="12">
    <location>
        <begin position="151"/>
        <end position="169"/>
    </location>
</feature>
<feature type="modified residue" description="4-aspartylphosphate" evidence="11">
    <location>
        <position position="689"/>
    </location>
</feature>
<evidence type="ECO:0000256" key="4">
    <source>
        <dbReference type="ARBA" id="ARBA00022679"/>
    </source>
</evidence>
<keyword evidence="12" id="KW-0812">Transmembrane</keyword>
<comment type="catalytic activity">
    <reaction evidence="1">
        <text>ATP + protein L-histidine = ADP + protein N-phospho-L-histidine.</text>
        <dbReference type="EC" id="2.7.13.3"/>
    </reaction>
</comment>
<dbReference type="Gene3D" id="1.10.287.130">
    <property type="match status" value="1"/>
</dbReference>
<evidence type="ECO:0000256" key="11">
    <source>
        <dbReference type="PROSITE-ProRule" id="PRU00169"/>
    </source>
</evidence>
<evidence type="ECO:0000259" key="13">
    <source>
        <dbReference type="PROSITE" id="PS50109"/>
    </source>
</evidence>
<dbReference type="InterPro" id="IPR011006">
    <property type="entry name" value="CheY-like_superfamily"/>
</dbReference>
<dbReference type="GO" id="GO:0000155">
    <property type="term" value="F:phosphorelay sensor kinase activity"/>
    <property type="evidence" value="ECO:0007669"/>
    <property type="project" value="InterPro"/>
</dbReference>
<organism evidence="15 16">
    <name type="scientific">Spartinivicinus marinus</name>
    <dbReference type="NCBI Taxonomy" id="2994442"/>
    <lineage>
        <taxon>Bacteria</taxon>
        <taxon>Pseudomonadati</taxon>
        <taxon>Pseudomonadota</taxon>
        <taxon>Gammaproteobacteria</taxon>
        <taxon>Oceanospirillales</taxon>
        <taxon>Zooshikellaceae</taxon>
        <taxon>Spartinivicinus</taxon>
    </lineage>
</organism>
<dbReference type="InterPro" id="IPR003661">
    <property type="entry name" value="HisK_dim/P_dom"/>
</dbReference>
<feature type="modified residue" description="4-aspartylphosphate" evidence="11">
    <location>
        <position position="541"/>
    </location>
</feature>
<dbReference type="Pfam" id="PF00072">
    <property type="entry name" value="Response_reg"/>
    <property type="match status" value="2"/>
</dbReference>
<keyword evidence="8" id="KW-0902">Two-component regulatory system</keyword>
<evidence type="ECO:0000313" key="16">
    <source>
        <dbReference type="Proteomes" id="UP000569732"/>
    </source>
</evidence>
<dbReference type="EC" id="2.7.13.3" evidence="2"/>
<protein>
    <recommendedName>
        <fullName evidence="10">Sensory/regulatory protein RpfC</fullName>
        <ecNumber evidence="2">2.7.13.3</ecNumber>
    </recommendedName>
</protein>
<dbReference type="PROSITE" id="PS50109">
    <property type="entry name" value="HIS_KIN"/>
    <property type="match status" value="1"/>
</dbReference>
<evidence type="ECO:0000256" key="10">
    <source>
        <dbReference type="ARBA" id="ARBA00068150"/>
    </source>
</evidence>
<dbReference type="Gene3D" id="3.30.565.10">
    <property type="entry name" value="Histidine kinase-like ATPase, C-terminal domain"/>
    <property type="match status" value="1"/>
</dbReference>
<dbReference type="FunFam" id="1.10.287.130:FF:000002">
    <property type="entry name" value="Two-component osmosensing histidine kinase"/>
    <property type="match status" value="1"/>
</dbReference>
<dbReference type="InterPro" id="IPR001789">
    <property type="entry name" value="Sig_transdc_resp-reg_receiver"/>
</dbReference>
<dbReference type="InterPro" id="IPR036890">
    <property type="entry name" value="HATPase_C_sf"/>
</dbReference>
<evidence type="ECO:0000256" key="2">
    <source>
        <dbReference type="ARBA" id="ARBA00012438"/>
    </source>
</evidence>
<dbReference type="RefSeq" id="WP_180567461.1">
    <property type="nucleotide sequence ID" value="NZ_JACCKB010000005.1"/>
</dbReference>
<evidence type="ECO:0000256" key="7">
    <source>
        <dbReference type="ARBA" id="ARBA00022840"/>
    </source>
</evidence>
<dbReference type="EMBL" id="JACCKB010000005">
    <property type="protein sequence ID" value="NYZ65431.1"/>
    <property type="molecule type" value="Genomic_DNA"/>
</dbReference>
<evidence type="ECO:0000256" key="5">
    <source>
        <dbReference type="ARBA" id="ARBA00022741"/>
    </source>
</evidence>
<keyword evidence="6" id="KW-0418">Kinase</keyword>
<dbReference type="PANTHER" id="PTHR45339:SF1">
    <property type="entry name" value="HYBRID SIGNAL TRANSDUCTION HISTIDINE KINASE J"/>
    <property type="match status" value="1"/>
</dbReference>
<evidence type="ECO:0000256" key="1">
    <source>
        <dbReference type="ARBA" id="ARBA00000085"/>
    </source>
</evidence>
<dbReference type="FunFam" id="3.30.565.10:FF:000010">
    <property type="entry name" value="Sensor histidine kinase RcsC"/>
    <property type="match status" value="1"/>
</dbReference>
<dbReference type="Pfam" id="PF17149">
    <property type="entry name" value="CHASE5"/>
    <property type="match status" value="1"/>
</dbReference>
<accession>A0A853I661</accession>
<keyword evidence="7" id="KW-0067">ATP-binding</keyword>
<feature type="domain" description="Response regulatory" evidence="14">
    <location>
        <begin position="640"/>
        <end position="760"/>
    </location>
</feature>
<evidence type="ECO:0000313" key="15">
    <source>
        <dbReference type="EMBL" id="NYZ65431.1"/>
    </source>
</evidence>
<comment type="caution">
    <text evidence="15">The sequence shown here is derived from an EMBL/GenBank/DDBJ whole genome shotgun (WGS) entry which is preliminary data.</text>
</comment>
<comment type="subunit">
    <text evidence="9">At low DSF concentrations, interacts with RpfF.</text>
</comment>
<dbReference type="CDD" id="cd00082">
    <property type="entry name" value="HisKA"/>
    <property type="match status" value="1"/>
</dbReference>
<name>A0A853I661_9GAMM</name>
<dbReference type="SUPFAM" id="SSF52172">
    <property type="entry name" value="CheY-like"/>
    <property type="match status" value="2"/>
</dbReference>
<dbReference type="InterPro" id="IPR036097">
    <property type="entry name" value="HisK_dim/P_sf"/>
</dbReference>
<evidence type="ECO:0000256" key="8">
    <source>
        <dbReference type="ARBA" id="ARBA00023012"/>
    </source>
</evidence>
<dbReference type="InterPro" id="IPR003594">
    <property type="entry name" value="HATPase_dom"/>
</dbReference>
<evidence type="ECO:0000256" key="3">
    <source>
        <dbReference type="ARBA" id="ARBA00022553"/>
    </source>
</evidence>
<keyword evidence="3 11" id="KW-0597">Phosphoprotein</keyword>
<dbReference type="InterPro" id="IPR004358">
    <property type="entry name" value="Sig_transdc_His_kin-like_C"/>
</dbReference>
<dbReference type="SUPFAM" id="SSF55874">
    <property type="entry name" value="ATPase domain of HSP90 chaperone/DNA topoisomerase II/histidine kinase"/>
    <property type="match status" value="1"/>
</dbReference>
<keyword evidence="12" id="KW-0472">Membrane</keyword>
<dbReference type="Pfam" id="PF00512">
    <property type="entry name" value="HisKA"/>
    <property type="match status" value="1"/>
</dbReference>
<dbReference type="Pfam" id="PF02518">
    <property type="entry name" value="HATPase_c"/>
    <property type="match status" value="1"/>
</dbReference>
<dbReference type="SMART" id="SM00448">
    <property type="entry name" value="REC"/>
    <property type="match status" value="2"/>
</dbReference>
<evidence type="ECO:0000256" key="6">
    <source>
        <dbReference type="ARBA" id="ARBA00022777"/>
    </source>
</evidence>
<dbReference type="CDD" id="cd16922">
    <property type="entry name" value="HATPase_EvgS-ArcB-TorS-like"/>
    <property type="match status" value="1"/>
</dbReference>
<sequence>MKFKQGLGRQLIFWILLASSLLTLFITHLTLYIDYRNDVSAINERVVQIEKSLLPAITASLWVEDIAQATVQAEGIKRLPDVKYVAVIQGDSSKIELGHSTTRYSMTKQWPLLYQYEGETLSLGELKVVVSLEAVYQRLFDKALFVLSSQAIKTFIVSALILLIVYLLVGRHLRHMADMMAKADLTSLGGEVLKLQRYKAKDDELAYLVNSFNKMNSSLHLSYQETLQAKNEAELANRRKSEFVANMSHEIRTPMNGIIGMTSLLQGTQLDVEQKDYVKTIYSSSHALLNIINDILDFSKIEAGKLDIEHIEFSLTDLMEDIIDLLHSKALEKGLELFSYIDDNVPKRLISDPGRVRQVVTNLINNAIKFTRYGNVILDIRKTRESEGKAWIAISVQDTGVGISKEKQTLIFEKFCQADNSTTRLYGGTGLGLSISSNLVKLMGGELKVESELNKGSCFYFEIPFGVQAYSQMPVLMASEKSLRGVRVMVVDDHDFNLKVSEQQLNSWGMRVFCINQSVDVLPTLKAALADNDPFELVIVDKILPFMNGYDIARSIRETPELSQIKLMMTTAEPAHHDMEFCKKVGINAFITRPCRKQNLQSLLQAALATKDNNEVLTKYSIRENHKSESQALSSNIQLHVLLVEDNPVNQKVAKTMLTKLGCQAVLVENGKAAVEAWQHGKFDVILMDCQMPVMDGFEATEIIRQLETDLDVDKPTPIIALTANAVNDEQQKCLAAGMDEFISKPVTIKQLMAVLQKYKAKTTQLTELN</sequence>
<dbReference type="AlphaFoldDB" id="A0A853I661"/>
<evidence type="ECO:0000259" key="14">
    <source>
        <dbReference type="PROSITE" id="PS50110"/>
    </source>
</evidence>
<feature type="transmembrane region" description="Helical" evidence="12">
    <location>
        <begin position="12"/>
        <end position="33"/>
    </location>
</feature>
<evidence type="ECO:0000256" key="9">
    <source>
        <dbReference type="ARBA" id="ARBA00064003"/>
    </source>
</evidence>
<proteinExistence type="predicted"/>
<dbReference type="SUPFAM" id="SSF47384">
    <property type="entry name" value="Homodimeric domain of signal transducing histidine kinase"/>
    <property type="match status" value="1"/>
</dbReference>